<dbReference type="EMBL" id="KN823364">
    <property type="protein sequence ID" value="KIO17597.1"/>
    <property type="molecule type" value="Genomic_DNA"/>
</dbReference>
<reference evidence="5" key="2">
    <citation type="submission" date="2015-01" db="EMBL/GenBank/DDBJ databases">
        <title>Evolutionary Origins and Diversification of the Mycorrhizal Mutualists.</title>
        <authorList>
            <consortium name="DOE Joint Genome Institute"/>
            <consortium name="Mycorrhizal Genomics Consortium"/>
            <person name="Kohler A."/>
            <person name="Kuo A."/>
            <person name="Nagy L.G."/>
            <person name="Floudas D."/>
            <person name="Copeland A."/>
            <person name="Barry K.W."/>
            <person name="Cichocki N."/>
            <person name="Veneault-Fourrey C."/>
            <person name="LaButti K."/>
            <person name="Lindquist E.A."/>
            <person name="Lipzen A."/>
            <person name="Lundell T."/>
            <person name="Morin E."/>
            <person name="Murat C."/>
            <person name="Riley R."/>
            <person name="Ohm R."/>
            <person name="Sun H."/>
            <person name="Tunlid A."/>
            <person name="Henrissat B."/>
            <person name="Grigoriev I.V."/>
            <person name="Hibbett D.S."/>
            <person name="Martin F."/>
        </authorList>
    </citation>
    <scope>NUCLEOTIDE SEQUENCE [LARGE SCALE GENOMIC DNA]</scope>
    <source>
        <strain evidence="5">MUT 4182</strain>
    </source>
</reference>
<dbReference type="PANTHER" id="PTHR36223">
    <property type="entry name" value="BETA-LACTAMASE-TYPE TRANSPEPTIDASE FOLD DOMAIN CONTAINING PROTEIN"/>
    <property type="match status" value="1"/>
</dbReference>
<evidence type="ECO:0000256" key="1">
    <source>
        <dbReference type="SAM" id="Coils"/>
    </source>
</evidence>
<evidence type="ECO:0000313" key="4">
    <source>
        <dbReference type="EMBL" id="KIO17597.1"/>
    </source>
</evidence>
<name>A0A0C3L7U9_9AGAM</name>
<dbReference type="PANTHER" id="PTHR36223:SF1">
    <property type="entry name" value="TRANSCRIPTION ELONGATION FACTOR EAF N-TERMINAL DOMAIN-CONTAINING PROTEIN"/>
    <property type="match status" value="1"/>
</dbReference>
<dbReference type="Pfam" id="PF25534">
    <property type="entry name" value="DUF7918"/>
    <property type="match status" value="1"/>
</dbReference>
<proteinExistence type="predicted"/>
<feature type="region of interest" description="Disordered" evidence="2">
    <location>
        <begin position="217"/>
        <end position="244"/>
    </location>
</feature>
<dbReference type="STRING" id="1051891.A0A0C3L7U9"/>
<accession>A0A0C3L7U9</accession>
<dbReference type="HOGENOM" id="CLU_060356_3_1_1"/>
<evidence type="ECO:0000256" key="2">
    <source>
        <dbReference type="SAM" id="MobiDB-lite"/>
    </source>
</evidence>
<gene>
    <name evidence="4" type="ORF">M407DRAFT_32726</name>
</gene>
<feature type="coiled-coil region" evidence="1">
    <location>
        <begin position="264"/>
        <end position="291"/>
    </location>
</feature>
<dbReference type="OrthoDB" id="3364132at2759"/>
<sequence length="308" mass="34724">MPAEQEITELTFRGFSAQIRIGDRPLTIYKPDYDEETKTASGWIASEPGKEYFVCWKKHEITEYAANGRVSIDGPRTRSSLLARPPWTTWIVETGERVAKQKERPFVFSELSTTDDDSIIDKDIPTDPGTIKFEIHRRTITSDNTEYCTTSFDPFSTRLHEKTKKAGGHITKIGEERQTPSPRPAAQTKRFTDADIVPFVTFILRYRPEAILLASGFKPNPVQQSQGAADRNDEGSDEDEDEAQAEAEIAALEAARKARVASLAKRKGVKLEEVEAQLARKRRKVKQEEAIDVELHFTPGEVIDLTDL</sequence>
<dbReference type="InterPro" id="IPR057678">
    <property type="entry name" value="DUF7918"/>
</dbReference>
<protein>
    <recommendedName>
        <fullName evidence="3">DUF7918 domain-containing protein</fullName>
    </recommendedName>
</protein>
<evidence type="ECO:0000259" key="3">
    <source>
        <dbReference type="Pfam" id="PF25534"/>
    </source>
</evidence>
<reference evidence="4 5" key="1">
    <citation type="submission" date="2014-04" db="EMBL/GenBank/DDBJ databases">
        <authorList>
            <consortium name="DOE Joint Genome Institute"/>
            <person name="Kuo A."/>
            <person name="Girlanda M."/>
            <person name="Perotto S."/>
            <person name="Kohler A."/>
            <person name="Nagy L.G."/>
            <person name="Floudas D."/>
            <person name="Copeland A."/>
            <person name="Barry K.W."/>
            <person name="Cichocki N."/>
            <person name="Veneault-Fourrey C."/>
            <person name="LaButti K."/>
            <person name="Lindquist E.A."/>
            <person name="Lipzen A."/>
            <person name="Lundell T."/>
            <person name="Morin E."/>
            <person name="Murat C."/>
            <person name="Sun H."/>
            <person name="Tunlid A."/>
            <person name="Henrissat B."/>
            <person name="Grigoriev I.V."/>
            <person name="Hibbett D.S."/>
            <person name="Martin F."/>
            <person name="Nordberg H.P."/>
            <person name="Cantor M.N."/>
            <person name="Hua S.X."/>
        </authorList>
    </citation>
    <scope>NUCLEOTIDE SEQUENCE [LARGE SCALE GENOMIC DNA]</scope>
    <source>
        <strain evidence="4 5">MUT 4182</strain>
    </source>
</reference>
<organism evidence="4 5">
    <name type="scientific">Tulasnella calospora MUT 4182</name>
    <dbReference type="NCBI Taxonomy" id="1051891"/>
    <lineage>
        <taxon>Eukaryota</taxon>
        <taxon>Fungi</taxon>
        <taxon>Dikarya</taxon>
        <taxon>Basidiomycota</taxon>
        <taxon>Agaricomycotina</taxon>
        <taxon>Agaricomycetes</taxon>
        <taxon>Cantharellales</taxon>
        <taxon>Tulasnellaceae</taxon>
        <taxon>Tulasnella</taxon>
    </lineage>
</organism>
<keyword evidence="5" id="KW-1185">Reference proteome</keyword>
<feature type="region of interest" description="Disordered" evidence="2">
    <location>
        <begin position="166"/>
        <end position="190"/>
    </location>
</feature>
<feature type="compositionally biased region" description="Acidic residues" evidence="2">
    <location>
        <begin position="235"/>
        <end position="244"/>
    </location>
</feature>
<feature type="domain" description="DUF7918" evidence="3">
    <location>
        <begin position="15"/>
        <end position="214"/>
    </location>
</feature>
<dbReference type="AlphaFoldDB" id="A0A0C3L7U9"/>
<evidence type="ECO:0000313" key="5">
    <source>
        <dbReference type="Proteomes" id="UP000054248"/>
    </source>
</evidence>
<dbReference type="Proteomes" id="UP000054248">
    <property type="component" value="Unassembled WGS sequence"/>
</dbReference>
<keyword evidence="1" id="KW-0175">Coiled coil</keyword>